<dbReference type="Gene3D" id="6.10.250.2860">
    <property type="match status" value="1"/>
</dbReference>
<dbReference type="PROSITE" id="PS51705">
    <property type="entry name" value="G_HFLX"/>
    <property type="match status" value="1"/>
</dbReference>
<dbReference type="PANTHER" id="PTHR10229">
    <property type="entry name" value="GTP-BINDING PROTEIN HFLX"/>
    <property type="match status" value="1"/>
</dbReference>
<keyword evidence="2" id="KW-0963">Cytoplasm</keyword>
<dbReference type="PANTHER" id="PTHR10229:SF0">
    <property type="entry name" value="GTP-BINDING PROTEIN 6-RELATED"/>
    <property type="match status" value="1"/>
</dbReference>
<dbReference type="InterPro" id="IPR006073">
    <property type="entry name" value="GTP-bd"/>
</dbReference>
<feature type="region of interest" description="Disordered" evidence="10">
    <location>
        <begin position="489"/>
        <end position="508"/>
    </location>
</feature>
<keyword evidence="4 7" id="KW-0547">Nucleotide-binding</keyword>
<sequence length="508" mass="56568">MQADLQESEKESDKDMIDLFEREDRLMDVGNIQMEPCILVGVEDLSYHRLSGEEKFSLDLENQFSLDESLSEMRELTTTAGLKIIEEVTQRLNEPNPRTYIGTGKTKEIAAVCERTGVCTVVFDAELSPRQLKHLENVFGETKGFRYADSESAIKVIDRTALILDIFAQHAKTKEGQLQVELALHTYRAPRLTKLWSHLERQSGAGGVGLRGPGERQLEIDKRLLRDKINGLKKQINEVQKQRDLHRRGRDNLGLPVVALVGYTNAGKSTMLNHLTKAGVMAEDILFATLDPTTRRVKLPGLKTHPEVLLTDTVGFIQKLPTQLVAAFRATLEEVKSADILVHVMDASNPIWRKQEAAVMEVLSDIGCGDKPILKVFNKIDLVEDGTKVVRDGAALMGGNVVAVSSKTGEGMTDFVASMERTMEGLLVPIEVVIPYSRGEEINLIHEVGAVDFVDYIEEGTMIYGKVPLALANRLKEFEVGGAGVEEVEEEKGGETEEEYWKRVAKKR</sequence>
<evidence type="ECO:0000256" key="5">
    <source>
        <dbReference type="ARBA" id="ARBA00022842"/>
    </source>
</evidence>
<dbReference type="Pfam" id="PF01926">
    <property type="entry name" value="MMR_HSR1"/>
    <property type="match status" value="1"/>
</dbReference>
<gene>
    <name evidence="12" type="ORF">TrCOL_g4714</name>
</gene>
<comment type="caution">
    <text evidence="12">The sequence shown here is derived from an EMBL/GenBank/DDBJ whole genome shotgun (WGS) entry which is preliminary data.</text>
</comment>
<dbReference type="GO" id="GO:0005737">
    <property type="term" value="C:cytoplasm"/>
    <property type="evidence" value="ECO:0007669"/>
    <property type="project" value="UniProtKB-SubCell"/>
</dbReference>
<dbReference type="NCBIfam" id="TIGR03156">
    <property type="entry name" value="GTP_HflX"/>
    <property type="match status" value="1"/>
</dbReference>
<feature type="binding site" evidence="7">
    <location>
        <begin position="378"/>
        <end position="381"/>
    </location>
    <ligand>
        <name>GTP</name>
        <dbReference type="ChEBI" id="CHEBI:37565"/>
    </ligand>
</feature>
<evidence type="ECO:0000256" key="3">
    <source>
        <dbReference type="ARBA" id="ARBA00022723"/>
    </source>
</evidence>
<keyword evidence="3 8" id="KW-0479">Metal-binding</keyword>
<feature type="binding site" evidence="7">
    <location>
        <begin position="312"/>
        <end position="315"/>
    </location>
    <ligand>
        <name>GTP</name>
        <dbReference type="ChEBI" id="CHEBI:37565"/>
    </ligand>
</feature>
<evidence type="ECO:0000256" key="8">
    <source>
        <dbReference type="PIRSR" id="PIRSR006809-2"/>
    </source>
</evidence>
<evidence type="ECO:0000313" key="12">
    <source>
        <dbReference type="EMBL" id="GMI49221.1"/>
    </source>
</evidence>
<name>A0A9W7GQT2_9STRA</name>
<dbReference type="EMBL" id="BRYA01000480">
    <property type="protein sequence ID" value="GMI49221.1"/>
    <property type="molecule type" value="Genomic_DNA"/>
</dbReference>
<evidence type="ECO:0000259" key="11">
    <source>
        <dbReference type="PROSITE" id="PS51705"/>
    </source>
</evidence>
<dbReference type="PIRSF" id="PIRSF006809">
    <property type="entry name" value="GTP-binding_hflX_prd"/>
    <property type="match status" value="1"/>
</dbReference>
<keyword evidence="13" id="KW-1185">Reference proteome</keyword>
<evidence type="ECO:0000256" key="10">
    <source>
        <dbReference type="SAM" id="MobiDB-lite"/>
    </source>
</evidence>
<dbReference type="AlphaFoldDB" id="A0A9W7GQT2"/>
<reference evidence="13" key="1">
    <citation type="journal article" date="2023" name="Commun. Biol.">
        <title>Genome analysis of Parmales, the sister group of diatoms, reveals the evolutionary specialization of diatoms from phago-mixotrophs to photoautotrophs.</title>
        <authorList>
            <person name="Ban H."/>
            <person name="Sato S."/>
            <person name="Yoshikawa S."/>
            <person name="Yamada K."/>
            <person name="Nakamura Y."/>
            <person name="Ichinomiya M."/>
            <person name="Sato N."/>
            <person name="Blanc-Mathieu R."/>
            <person name="Endo H."/>
            <person name="Kuwata A."/>
            <person name="Ogata H."/>
        </authorList>
    </citation>
    <scope>NUCLEOTIDE SEQUENCE [LARGE SCALE GENOMIC DNA]</scope>
</reference>
<feature type="binding site" evidence="8">
    <location>
        <position position="269"/>
    </location>
    <ligand>
        <name>Mg(2+)</name>
        <dbReference type="ChEBI" id="CHEBI:18420"/>
    </ligand>
</feature>
<dbReference type="InterPro" id="IPR027417">
    <property type="entry name" value="P-loop_NTPase"/>
</dbReference>
<organism evidence="12 13">
    <name type="scientific">Triparma columacea</name>
    <dbReference type="NCBI Taxonomy" id="722753"/>
    <lineage>
        <taxon>Eukaryota</taxon>
        <taxon>Sar</taxon>
        <taxon>Stramenopiles</taxon>
        <taxon>Ochrophyta</taxon>
        <taxon>Bolidophyceae</taxon>
        <taxon>Parmales</taxon>
        <taxon>Triparmaceae</taxon>
        <taxon>Triparma</taxon>
    </lineage>
</organism>
<protein>
    <recommendedName>
        <fullName evidence="11">Hflx-type G domain-containing protein</fullName>
    </recommendedName>
</protein>
<keyword evidence="5 8" id="KW-0460">Magnesium</keyword>
<dbReference type="InterPro" id="IPR032305">
    <property type="entry name" value="GTP-bd_M"/>
</dbReference>
<dbReference type="Pfam" id="PF16360">
    <property type="entry name" value="GTP-bdg_M"/>
    <property type="match status" value="1"/>
</dbReference>
<accession>A0A9W7GQT2</accession>
<dbReference type="InterPro" id="IPR025121">
    <property type="entry name" value="GTPase_HflX_N"/>
</dbReference>
<keyword evidence="9" id="KW-0175">Coiled coil</keyword>
<dbReference type="GO" id="GO:0005525">
    <property type="term" value="F:GTP binding"/>
    <property type="evidence" value="ECO:0007669"/>
    <property type="project" value="UniProtKB-KW"/>
</dbReference>
<dbReference type="FunFam" id="3.40.50.11060:FF:000001">
    <property type="entry name" value="GTPase HflX"/>
    <property type="match status" value="1"/>
</dbReference>
<dbReference type="Gene3D" id="3.40.50.300">
    <property type="entry name" value="P-loop containing nucleotide triphosphate hydrolases"/>
    <property type="match status" value="1"/>
</dbReference>
<dbReference type="GO" id="GO:0046872">
    <property type="term" value="F:metal ion binding"/>
    <property type="evidence" value="ECO:0007669"/>
    <property type="project" value="UniProtKB-KW"/>
</dbReference>
<evidence type="ECO:0000313" key="13">
    <source>
        <dbReference type="Proteomes" id="UP001165065"/>
    </source>
</evidence>
<evidence type="ECO:0000256" key="4">
    <source>
        <dbReference type="ARBA" id="ARBA00022741"/>
    </source>
</evidence>
<dbReference type="InterPro" id="IPR030394">
    <property type="entry name" value="G_HFLX_dom"/>
</dbReference>
<evidence type="ECO:0000256" key="1">
    <source>
        <dbReference type="ARBA" id="ARBA00004496"/>
    </source>
</evidence>
<keyword evidence="6 7" id="KW-0342">GTP-binding</keyword>
<feature type="compositionally biased region" description="Basic and acidic residues" evidence="10">
    <location>
        <begin position="491"/>
        <end position="502"/>
    </location>
</feature>
<comment type="cofactor">
    <cofactor evidence="8">
        <name>Mg(2+)</name>
        <dbReference type="ChEBI" id="CHEBI:18420"/>
    </cofactor>
</comment>
<evidence type="ECO:0000256" key="7">
    <source>
        <dbReference type="PIRSR" id="PIRSR006809-1"/>
    </source>
</evidence>
<feature type="binding site" evidence="8">
    <location>
        <position position="289"/>
    </location>
    <ligand>
        <name>Mg(2+)</name>
        <dbReference type="ChEBI" id="CHEBI:18420"/>
    </ligand>
</feature>
<dbReference type="Proteomes" id="UP001165065">
    <property type="component" value="Unassembled WGS sequence"/>
</dbReference>
<dbReference type="HAMAP" id="MF_00900">
    <property type="entry name" value="GTPase_HflX"/>
    <property type="match status" value="1"/>
</dbReference>
<feature type="binding site" evidence="7">
    <location>
        <begin position="287"/>
        <end position="291"/>
    </location>
    <ligand>
        <name>GTP</name>
        <dbReference type="ChEBI" id="CHEBI:37565"/>
    </ligand>
</feature>
<comment type="subcellular location">
    <subcellularLocation>
        <location evidence="1">Cytoplasm</location>
    </subcellularLocation>
</comment>
<dbReference type="Pfam" id="PF13167">
    <property type="entry name" value="GTP-bdg_N"/>
    <property type="match status" value="1"/>
</dbReference>
<dbReference type="InterPro" id="IPR016496">
    <property type="entry name" value="GTPase_HflX"/>
</dbReference>
<feature type="domain" description="Hflx-type G" evidence="11">
    <location>
        <begin position="256"/>
        <end position="427"/>
    </location>
</feature>
<dbReference type="Gene3D" id="3.40.50.11060">
    <property type="entry name" value="GTPase HflX, N-terminal domain"/>
    <property type="match status" value="1"/>
</dbReference>
<dbReference type="SUPFAM" id="SSF52540">
    <property type="entry name" value="P-loop containing nucleoside triphosphate hydrolases"/>
    <property type="match status" value="1"/>
</dbReference>
<dbReference type="GO" id="GO:0043022">
    <property type="term" value="F:ribosome binding"/>
    <property type="evidence" value="ECO:0007669"/>
    <property type="project" value="TreeGrafter"/>
</dbReference>
<feature type="binding site" evidence="7">
    <location>
        <begin position="405"/>
        <end position="407"/>
    </location>
    <ligand>
        <name>GTP</name>
        <dbReference type="ChEBI" id="CHEBI:37565"/>
    </ligand>
</feature>
<dbReference type="InterPro" id="IPR042108">
    <property type="entry name" value="GTPase_HflX_N_sf"/>
</dbReference>
<evidence type="ECO:0000256" key="9">
    <source>
        <dbReference type="SAM" id="Coils"/>
    </source>
</evidence>
<evidence type="ECO:0000256" key="2">
    <source>
        <dbReference type="ARBA" id="ARBA00022490"/>
    </source>
</evidence>
<dbReference type="CDD" id="cd01878">
    <property type="entry name" value="HflX"/>
    <property type="match status" value="1"/>
</dbReference>
<dbReference type="PRINTS" id="PR00326">
    <property type="entry name" value="GTP1OBG"/>
</dbReference>
<feature type="coiled-coil region" evidence="9">
    <location>
        <begin position="215"/>
        <end position="242"/>
    </location>
</feature>
<evidence type="ECO:0000256" key="6">
    <source>
        <dbReference type="ARBA" id="ARBA00023134"/>
    </source>
</evidence>
<dbReference type="OrthoDB" id="10268034at2759"/>
<feature type="binding site" evidence="7">
    <location>
        <begin position="262"/>
        <end position="269"/>
    </location>
    <ligand>
        <name>GTP</name>
        <dbReference type="ChEBI" id="CHEBI:37565"/>
    </ligand>
</feature>
<proteinExistence type="inferred from homology"/>